<name>A0A941EL57_9ACTN</name>
<dbReference type="InterPro" id="IPR011032">
    <property type="entry name" value="GroES-like_sf"/>
</dbReference>
<keyword evidence="4" id="KW-1185">Reference proteome</keyword>
<dbReference type="PANTHER" id="PTHR44154:SF1">
    <property type="entry name" value="QUINONE OXIDOREDUCTASE"/>
    <property type="match status" value="1"/>
</dbReference>
<dbReference type="SMART" id="SM00829">
    <property type="entry name" value="PKS_ER"/>
    <property type="match status" value="1"/>
</dbReference>
<evidence type="ECO:0000259" key="2">
    <source>
        <dbReference type="SMART" id="SM00829"/>
    </source>
</evidence>
<dbReference type="Pfam" id="PF13602">
    <property type="entry name" value="ADH_zinc_N_2"/>
    <property type="match status" value="1"/>
</dbReference>
<reference evidence="3" key="1">
    <citation type="submission" date="2021-04" db="EMBL/GenBank/DDBJ databases">
        <title>Genome based classification of Actinospica acidithermotolerans sp. nov., an actinobacterium isolated from an Indonesian hot spring.</title>
        <authorList>
            <person name="Kusuma A.B."/>
            <person name="Putra K.E."/>
            <person name="Nafisah S."/>
            <person name="Loh J."/>
            <person name="Nouioui I."/>
            <person name="Goodfellow M."/>
        </authorList>
    </citation>
    <scope>NUCLEOTIDE SEQUENCE</scope>
    <source>
        <strain evidence="3">CSCA 57</strain>
    </source>
</reference>
<protein>
    <submittedName>
        <fullName evidence="3">NADP-dependent oxidoreductase</fullName>
    </submittedName>
</protein>
<dbReference type="InterPro" id="IPR013154">
    <property type="entry name" value="ADH-like_N"/>
</dbReference>
<comment type="caution">
    <text evidence="3">The sequence shown here is derived from an EMBL/GenBank/DDBJ whole genome shotgun (WGS) entry which is preliminary data.</text>
</comment>
<dbReference type="EMBL" id="JAGSOG010000023">
    <property type="protein sequence ID" value="MBR7833166.1"/>
    <property type="molecule type" value="Genomic_DNA"/>
</dbReference>
<evidence type="ECO:0000313" key="3">
    <source>
        <dbReference type="EMBL" id="MBR7833166.1"/>
    </source>
</evidence>
<keyword evidence="1" id="KW-0521">NADP</keyword>
<dbReference type="InterPro" id="IPR020843">
    <property type="entry name" value="ER"/>
</dbReference>
<dbReference type="Gene3D" id="3.90.180.10">
    <property type="entry name" value="Medium-chain alcohol dehydrogenases, catalytic domain"/>
    <property type="match status" value="1"/>
</dbReference>
<feature type="domain" description="Enoyl reductase (ER)" evidence="2">
    <location>
        <begin position="10"/>
        <end position="301"/>
    </location>
</feature>
<organism evidence="3 4">
    <name type="scientific">Actinospica durhamensis</name>
    <dbReference type="NCBI Taxonomy" id="1508375"/>
    <lineage>
        <taxon>Bacteria</taxon>
        <taxon>Bacillati</taxon>
        <taxon>Actinomycetota</taxon>
        <taxon>Actinomycetes</taxon>
        <taxon>Catenulisporales</taxon>
        <taxon>Actinospicaceae</taxon>
        <taxon>Actinospica</taxon>
    </lineage>
</organism>
<dbReference type="Proteomes" id="UP000675781">
    <property type="component" value="Unassembled WGS sequence"/>
</dbReference>
<dbReference type="CDD" id="cd05289">
    <property type="entry name" value="MDR_like_2"/>
    <property type="match status" value="1"/>
</dbReference>
<dbReference type="SUPFAM" id="SSF51735">
    <property type="entry name" value="NAD(P)-binding Rossmann-fold domains"/>
    <property type="match status" value="1"/>
</dbReference>
<dbReference type="PANTHER" id="PTHR44154">
    <property type="entry name" value="QUINONE OXIDOREDUCTASE"/>
    <property type="match status" value="1"/>
</dbReference>
<dbReference type="InterPro" id="IPR051603">
    <property type="entry name" value="Zinc-ADH_QOR/CCCR"/>
</dbReference>
<sequence>MKAITFERFGTADVLRTAELEIPQPGPGQVRVRVKAVGVNPVEGKIRSGSMQAFFPTPLPAIPGSEFAGVVDAVGAGVEGLAAGDEVLGWTQTGAYAEYALADATVLAAKPAGLDWAHAAALPVATDAAERVIDALGVTAGETLLIHGAAGAVGSVTVQLALARGARVLGTAGPGNQDHLAALGAAPLVYGDGLVERVRALAPDGVDAVFDAAGKGALEDSITLRGGTGRIVTIADFRADELGVVFEHGPQRQSAARLAELARQAAAGDLVATVGAVHPLTAAAEAQRLSDAGHARGKLVLIVD</sequence>
<gene>
    <name evidence="3" type="ORF">KDL01_07815</name>
</gene>
<proteinExistence type="predicted"/>
<evidence type="ECO:0000313" key="4">
    <source>
        <dbReference type="Proteomes" id="UP000675781"/>
    </source>
</evidence>
<dbReference type="AlphaFoldDB" id="A0A941EL57"/>
<evidence type="ECO:0000256" key="1">
    <source>
        <dbReference type="ARBA" id="ARBA00022857"/>
    </source>
</evidence>
<dbReference type="InterPro" id="IPR036291">
    <property type="entry name" value="NAD(P)-bd_dom_sf"/>
</dbReference>
<dbReference type="SUPFAM" id="SSF50129">
    <property type="entry name" value="GroES-like"/>
    <property type="match status" value="1"/>
</dbReference>
<dbReference type="GO" id="GO:0016491">
    <property type="term" value="F:oxidoreductase activity"/>
    <property type="evidence" value="ECO:0007669"/>
    <property type="project" value="InterPro"/>
</dbReference>
<dbReference type="RefSeq" id="WP_212527691.1">
    <property type="nucleotide sequence ID" value="NZ_JAGSOG010000023.1"/>
</dbReference>
<accession>A0A941EL57</accession>
<dbReference type="Gene3D" id="3.40.50.720">
    <property type="entry name" value="NAD(P)-binding Rossmann-like Domain"/>
    <property type="match status" value="1"/>
</dbReference>
<dbReference type="Pfam" id="PF08240">
    <property type="entry name" value="ADH_N"/>
    <property type="match status" value="1"/>
</dbReference>